<gene>
    <name evidence="1" type="ORF">SAMN02745133_02701</name>
</gene>
<dbReference type="STRING" id="1121429.SAMN02745133_02701"/>
<dbReference type="EMBL" id="FQUY01000025">
    <property type="protein sequence ID" value="SHF45888.1"/>
    <property type="molecule type" value="Genomic_DNA"/>
</dbReference>
<organism evidence="1 2">
    <name type="scientific">Desulforamulus putei DSM 12395</name>
    <dbReference type="NCBI Taxonomy" id="1121429"/>
    <lineage>
        <taxon>Bacteria</taxon>
        <taxon>Bacillati</taxon>
        <taxon>Bacillota</taxon>
        <taxon>Clostridia</taxon>
        <taxon>Eubacteriales</taxon>
        <taxon>Peptococcaceae</taxon>
        <taxon>Desulforamulus</taxon>
    </lineage>
</organism>
<protein>
    <submittedName>
        <fullName evidence="1">Uncharacterized protein</fullName>
    </submittedName>
</protein>
<dbReference type="OrthoDB" id="2065449at2"/>
<sequence>MATNKPAAETPPELLTIEELKRINKTPDRVFEGMKAAENWKTGKSVTQADYEKALKGFLESPMGGKKVKKDAKGR</sequence>
<proteinExistence type="predicted"/>
<keyword evidence="2" id="KW-1185">Reference proteome</keyword>
<evidence type="ECO:0000313" key="2">
    <source>
        <dbReference type="Proteomes" id="UP000184148"/>
    </source>
</evidence>
<evidence type="ECO:0000313" key="1">
    <source>
        <dbReference type="EMBL" id="SHF45888.1"/>
    </source>
</evidence>
<reference evidence="2" key="1">
    <citation type="submission" date="2016-11" db="EMBL/GenBank/DDBJ databases">
        <authorList>
            <person name="Varghese N."/>
            <person name="Submissions S."/>
        </authorList>
    </citation>
    <scope>NUCLEOTIDE SEQUENCE [LARGE SCALE GENOMIC DNA]</scope>
    <source>
        <strain evidence="2">DSM 12395</strain>
    </source>
</reference>
<name>A0A1M5BTN2_9FIRM</name>
<dbReference type="AlphaFoldDB" id="A0A1M5BTN2"/>
<dbReference type="RefSeq" id="WP_073239902.1">
    <property type="nucleotide sequence ID" value="NZ_FQUY01000025.1"/>
</dbReference>
<dbReference type="Proteomes" id="UP000184148">
    <property type="component" value="Unassembled WGS sequence"/>
</dbReference>
<accession>A0A1M5BTN2</accession>